<dbReference type="InterPro" id="IPR004474">
    <property type="entry name" value="LytR_CpsA_psr"/>
</dbReference>
<dbReference type="Pfam" id="PF03816">
    <property type="entry name" value="LytR_cpsA_psr"/>
    <property type="match status" value="1"/>
</dbReference>
<sequence>MSTGVTRRRAAAAGIVVGFLAAVYVALVVLGRVDQYLFPANEVAVPAVPAYVPGTDIGVNVSLPGVSEPGPKPWTPEARLNILVLGIDKRPGQPEDGSYRSDTMFIASIDTHAGRLQLLAIPRDFWAEIPYGNTPGVWAENKINAAYSYGQFYKYPGGGAGAAVAAVQHNLNITIRHYVVIDWEGFVRLIDALGGIDIDVPETISDFGTDVLEVFPNNTVQAGRQHMDGKQALGYSRVRVDGDLKRIERQQLVIRAVAEKAVSLGYVARIPELWSAYRDAFKTDIDNGLIPGYALMARGIDLSRIETFSLGKAMYGGVAEDGQLILLPNREQMYAIIDEFLADPQARDEAPKVAVVTPPGGEAAGKAALAHLEAYGIAPAWVTVIAGDGSGQPGIVDVTGKPYTAGKLTGLLDLRMRNPDGTEPPGFDLVIQLGDGTALKTPKAGN</sequence>
<dbReference type="PANTHER" id="PTHR33392">
    <property type="entry name" value="POLYISOPRENYL-TEICHOIC ACID--PEPTIDOGLYCAN TEICHOIC ACID TRANSFERASE TAGU"/>
    <property type="match status" value="1"/>
</dbReference>
<name>A0A2A9HFC6_TEPT2</name>
<evidence type="ECO:0000313" key="4">
    <source>
        <dbReference type="EMBL" id="PFG73852.1"/>
    </source>
</evidence>
<dbReference type="PANTHER" id="PTHR33392:SF6">
    <property type="entry name" value="POLYISOPRENYL-TEICHOIC ACID--PEPTIDOGLYCAN TEICHOIC ACID TRANSFERASE TAGU"/>
    <property type="match status" value="1"/>
</dbReference>
<evidence type="ECO:0000313" key="5">
    <source>
        <dbReference type="Proteomes" id="UP000223071"/>
    </source>
</evidence>
<reference evidence="4 5" key="1">
    <citation type="submission" date="2017-09" db="EMBL/GenBank/DDBJ databases">
        <title>Sequencing the genomes of two abundant thermophiles in Great Basin hot springs: Thermocrinis jamiesonii and novel Chloroflexi Thermoflexus hugenholtzii.</title>
        <authorList>
            <person name="Hedlund B."/>
        </authorList>
    </citation>
    <scope>NUCLEOTIDE SEQUENCE [LARGE SCALE GENOMIC DNA]</scope>
    <source>
        <strain evidence="4 5">G233</strain>
    </source>
</reference>
<keyword evidence="5" id="KW-1185">Reference proteome</keyword>
<dbReference type="EMBL" id="PDJQ01000001">
    <property type="protein sequence ID" value="PFG73852.1"/>
    <property type="molecule type" value="Genomic_DNA"/>
</dbReference>
<gene>
    <name evidence="4" type="ORF">A9A59_1058</name>
</gene>
<keyword evidence="2" id="KW-0472">Membrane</keyword>
<feature type="transmembrane region" description="Helical" evidence="2">
    <location>
        <begin position="12"/>
        <end position="31"/>
    </location>
</feature>
<proteinExistence type="inferred from homology"/>
<dbReference type="NCBIfam" id="TIGR00350">
    <property type="entry name" value="lytR_cpsA_psr"/>
    <property type="match status" value="1"/>
</dbReference>
<accession>A0A2A9HFC6</accession>
<comment type="similarity">
    <text evidence="1">Belongs to the LytR/CpsA/Psr (LCP) family.</text>
</comment>
<dbReference type="InterPro" id="IPR050922">
    <property type="entry name" value="LytR/CpsA/Psr_CW_biosynth"/>
</dbReference>
<dbReference type="Proteomes" id="UP000223071">
    <property type="component" value="Unassembled WGS sequence"/>
</dbReference>
<organism evidence="4 5">
    <name type="scientific">Tepidiforma thermophila (strain KCTC 52669 / CGMCC 1.13589 / G233)</name>
    <dbReference type="NCBI Taxonomy" id="2761530"/>
    <lineage>
        <taxon>Bacteria</taxon>
        <taxon>Bacillati</taxon>
        <taxon>Chloroflexota</taxon>
        <taxon>Tepidiformia</taxon>
        <taxon>Tepidiformales</taxon>
        <taxon>Tepidiformaceae</taxon>
        <taxon>Tepidiforma</taxon>
    </lineage>
</organism>
<protein>
    <submittedName>
        <fullName evidence="4">LytR family transcriptional attenuator</fullName>
    </submittedName>
</protein>
<keyword evidence="2" id="KW-1133">Transmembrane helix</keyword>
<feature type="domain" description="Cell envelope-related transcriptional attenuator" evidence="3">
    <location>
        <begin position="100"/>
        <end position="261"/>
    </location>
</feature>
<dbReference type="AlphaFoldDB" id="A0A2A9HFC6"/>
<dbReference type="RefSeq" id="WP_133117517.1">
    <property type="nucleotide sequence ID" value="NZ_PDJQ01000001.1"/>
</dbReference>
<keyword evidence="2" id="KW-0812">Transmembrane</keyword>
<dbReference type="Gene3D" id="3.40.630.190">
    <property type="entry name" value="LCP protein"/>
    <property type="match status" value="1"/>
</dbReference>
<evidence type="ECO:0000256" key="1">
    <source>
        <dbReference type="ARBA" id="ARBA00006068"/>
    </source>
</evidence>
<evidence type="ECO:0000256" key="2">
    <source>
        <dbReference type="SAM" id="Phobius"/>
    </source>
</evidence>
<comment type="caution">
    <text evidence="4">The sequence shown here is derived from an EMBL/GenBank/DDBJ whole genome shotgun (WGS) entry which is preliminary data.</text>
</comment>
<evidence type="ECO:0000259" key="3">
    <source>
        <dbReference type="Pfam" id="PF03816"/>
    </source>
</evidence>